<name>A0A1D3USN9_TANFO</name>
<organism evidence="5 6">
    <name type="scientific">Tannerella forsythia</name>
    <name type="common">Bacteroides forsythus</name>
    <dbReference type="NCBI Taxonomy" id="28112"/>
    <lineage>
        <taxon>Bacteria</taxon>
        <taxon>Pseudomonadati</taxon>
        <taxon>Bacteroidota</taxon>
        <taxon>Bacteroidia</taxon>
        <taxon>Bacteroidales</taxon>
        <taxon>Tannerellaceae</taxon>
        <taxon>Tannerella</taxon>
    </lineage>
</organism>
<evidence type="ECO:0000256" key="2">
    <source>
        <dbReference type="SAM" id="MobiDB-lite"/>
    </source>
</evidence>
<dbReference type="EMBL" id="FMMM01000078">
    <property type="protein sequence ID" value="SCQ24131.1"/>
    <property type="molecule type" value="Genomic_DNA"/>
</dbReference>
<feature type="transmembrane region" description="Helical" evidence="3">
    <location>
        <begin position="6"/>
        <end position="26"/>
    </location>
</feature>
<protein>
    <submittedName>
        <fullName evidence="5">Cystine-binding periplasmic protein</fullName>
    </submittedName>
</protein>
<keyword evidence="3" id="KW-0812">Transmembrane</keyword>
<evidence type="ECO:0000256" key="1">
    <source>
        <dbReference type="ARBA" id="ARBA00022729"/>
    </source>
</evidence>
<dbReference type="Proteomes" id="UP000182057">
    <property type="component" value="Unassembled WGS sequence"/>
</dbReference>
<feature type="region of interest" description="Disordered" evidence="2">
    <location>
        <begin position="328"/>
        <end position="349"/>
    </location>
</feature>
<dbReference type="CDD" id="cd01009">
    <property type="entry name" value="PBP2_YfhD_N"/>
    <property type="match status" value="1"/>
</dbReference>
<feature type="domain" description="Solute-binding protein family 3/N-terminal" evidence="4">
    <location>
        <begin position="45"/>
        <end position="274"/>
    </location>
</feature>
<dbReference type="PANTHER" id="PTHR35936">
    <property type="entry name" value="MEMBRANE-BOUND LYTIC MUREIN TRANSGLYCOSYLASE F"/>
    <property type="match status" value="1"/>
</dbReference>
<evidence type="ECO:0000259" key="4">
    <source>
        <dbReference type="SMART" id="SM00062"/>
    </source>
</evidence>
<dbReference type="Pfam" id="PF00497">
    <property type="entry name" value="SBP_bac_3"/>
    <property type="match status" value="1"/>
</dbReference>
<sequence>MFSRKLLIIYIILLLIVLAIMGSLILRMKFNISPRDYYEIKQDGVLRIVTEYNQSGYFMSGDTLQGFQYELCRKLAEYSGLEVEIHLEMSLDKSFEGLENNRYDVIARNIPTTTELKKHYLFVEPIVLNKQVLVQRKAAINQGIKPLRNQLELAKKILYVPQNSPAILRLQNLQYEIADTIHIVEEPLYSSEQLIIMVAKGDIDYAVCDQQIARLSKKQYPEIDIDTDISFTQLQSWAVRKYSPDLLDSLNHWFARMRKDGTFDHIYRKYYHVISPATTKMRTSVPISTTDSSHAKETVGTPSEGMPHETLKLVSEEESTMYPATPVSPVFPAEEEQPNKQLFDQTYSY</sequence>
<dbReference type="Gene3D" id="3.40.190.10">
    <property type="entry name" value="Periplasmic binding protein-like II"/>
    <property type="match status" value="2"/>
</dbReference>
<proteinExistence type="predicted"/>
<dbReference type="SMART" id="SM00062">
    <property type="entry name" value="PBPb"/>
    <property type="match status" value="1"/>
</dbReference>
<evidence type="ECO:0000256" key="3">
    <source>
        <dbReference type="SAM" id="Phobius"/>
    </source>
</evidence>
<feature type="region of interest" description="Disordered" evidence="2">
    <location>
        <begin position="284"/>
        <end position="308"/>
    </location>
</feature>
<evidence type="ECO:0000313" key="6">
    <source>
        <dbReference type="Proteomes" id="UP000182057"/>
    </source>
</evidence>
<evidence type="ECO:0000313" key="5">
    <source>
        <dbReference type="EMBL" id="SCQ24131.1"/>
    </source>
</evidence>
<dbReference type="AlphaFoldDB" id="A0A1D3USN9"/>
<gene>
    <name evidence="5" type="primary">fliY</name>
    <name evidence="5" type="ORF">TFUB20_02318</name>
</gene>
<dbReference type="OrthoDB" id="1099384at2"/>
<keyword evidence="3" id="KW-1133">Transmembrane helix</keyword>
<feature type="compositionally biased region" description="Polar residues" evidence="2">
    <location>
        <begin position="339"/>
        <end position="349"/>
    </location>
</feature>
<dbReference type="InterPro" id="IPR001638">
    <property type="entry name" value="Solute-binding_3/MltF_N"/>
</dbReference>
<accession>A0A1D3USN9</accession>
<dbReference type="SUPFAM" id="SSF53850">
    <property type="entry name" value="Periplasmic binding protein-like II"/>
    <property type="match status" value="1"/>
</dbReference>
<dbReference type="PANTHER" id="PTHR35936:SF19">
    <property type="entry name" value="AMINO-ACID-BINDING PROTEIN YXEM-RELATED"/>
    <property type="match status" value="1"/>
</dbReference>
<keyword evidence="1" id="KW-0732">Signal</keyword>
<reference evidence="5 6" key="1">
    <citation type="submission" date="2016-09" db="EMBL/GenBank/DDBJ databases">
        <authorList>
            <person name="Capua I."/>
            <person name="De Benedictis P."/>
            <person name="Joannis T."/>
            <person name="Lombin L.H."/>
            <person name="Cattoli G."/>
        </authorList>
    </citation>
    <scope>NUCLEOTIDE SEQUENCE [LARGE SCALE GENOMIC DNA]</scope>
    <source>
        <strain evidence="5 6">UB20</strain>
    </source>
</reference>
<keyword evidence="3" id="KW-0472">Membrane</keyword>